<evidence type="ECO:0000313" key="2">
    <source>
        <dbReference type="EMBL" id="SQD77751.1"/>
    </source>
</evidence>
<protein>
    <submittedName>
        <fullName evidence="2">Rhodanese-like domain protein</fullName>
    </submittedName>
</protein>
<evidence type="ECO:0000313" key="3">
    <source>
        <dbReference type="Proteomes" id="UP000250163"/>
    </source>
</evidence>
<evidence type="ECO:0000259" key="1">
    <source>
        <dbReference type="PROSITE" id="PS50206"/>
    </source>
</evidence>
<dbReference type="InterPro" id="IPR001763">
    <property type="entry name" value="Rhodanese-like_dom"/>
</dbReference>
<dbReference type="InterPro" id="IPR050229">
    <property type="entry name" value="GlpE_sulfurtransferase"/>
</dbReference>
<dbReference type="Proteomes" id="UP000250163">
    <property type="component" value="Chromosome MORIYA"/>
</dbReference>
<dbReference type="PROSITE" id="PS50206">
    <property type="entry name" value="RHODANESE_3"/>
    <property type="match status" value="1"/>
</dbReference>
<keyword evidence="3" id="KW-1185">Reference proteome</keyword>
<dbReference type="PANTHER" id="PTHR43031">
    <property type="entry name" value="FAD-DEPENDENT OXIDOREDUCTASE"/>
    <property type="match status" value="1"/>
</dbReference>
<sequence length="144" mass="15975">MPNNTNTFFYPAAPAQQANDFFAAKLACETDCSDVYAAIKGNSKANNKNFILLDVRSTEAFDKSHAITAVSMPHSEINSESFAKYDKDTLFVVYCWGPGCNGASRAGLKISALGFAVKEMIGGIHYWEDFERYPVNRRVTEVQQ</sequence>
<dbReference type="KEGG" id="mya:MORIYA_1273"/>
<feature type="domain" description="Rhodanese" evidence="1">
    <location>
        <begin position="46"/>
        <end position="136"/>
    </location>
</feature>
<name>A0A330LP28_9GAMM</name>
<gene>
    <name evidence="2" type="ORF">MORIYA_1273</name>
</gene>
<dbReference type="InterPro" id="IPR036873">
    <property type="entry name" value="Rhodanese-like_dom_sf"/>
</dbReference>
<organism evidence="2 3">
    <name type="scientific">Moritella yayanosii</name>
    <dbReference type="NCBI Taxonomy" id="69539"/>
    <lineage>
        <taxon>Bacteria</taxon>
        <taxon>Pseudomonadati</taxon>
        <taxon>Pseudomonadota</taxon>
        <taxon>Gammaproteobacteria</taxon>
        <taxon>Alteromonadales</taxon>
        <taxon>Moritellaceae</taxon>
        <taxon>Moritella</taxon>
    </lineage>
</organism>
<dbReference type="SMART" id="SM00450">
    <property type="entry name" value="RHOD"/>
    <property type="match status" value="1"/>
</dbReference>
<reference evidence="3" key="1">
    <citation type="submission" date="2018-05" db="EMBL/GenBank/DDBJ databases">
        <authorList>
            <person name="Cea G.-C."/>
            <person name="William W."/>
        </authorList>
    </citation>
    <scope>NUCLEOTIDE SEQUENCE [LARGE SCALE GENOMIC DNA]</scope>
    <source>
        <strain evidence="3">DB21MT 5</strain>
    </source>
</reference>
<accession>A0A330LP28</accession>
<dbReference type="RefSeq" id="WP_112713505.1">
    <property type="nucleotide sequence ID" value="NZ_LS483250.1"/>
</dbReference>
<dbReference type="AlphaFoldDB" id="A0A330LP28"/>
<dbReference type="EMBL" id="LS483250">
    <property type="protein sequence ID" value="SQD77751.1"/>
    <property type="molecule type" value="Genomic_DNA"/>
</dbReference>
<dbReference type="OrthoDB" id="9814704at2"/>
<dbReference type="PANTHER" id="PTHR43031:SF1">
    <property type="entry name" value="PYRIDINE NUCLEOTIDE-DISULPHIDE OXIDOREDUCTASE"/>
    <property type="match status" value="1"/>
</dbReference>
<proteinExistence type="predicted"/>
<dbReference type="Pfam" id="PF00581">
    <property type="entry name" value="Rhodanese"/>
    <property type="match status" value="1"/>
</dbReference>
<dbReference type="Gene3D" id="3.40.250.10">
    <property type="entry name" value="Rhodanese-like domain"/>
    <property type="match status" value="1"/>
</dbReference>
<dbReference type="SUPFAM" id="SSF52821">
    <property type="entry name" value="Rhodanese/Cell cycle control phosphatase"/>
    <property type="match status" value="1"/>
</dbReference>